<evidence type="ECO:0000313" key="2">
    <source>
        <dbReference type="Proteomes" id="UP000031532"/>
    </source>
</evidence>
<organism evidence="1 2">
    <name type="scientific">Scytonema millei VB511283</name>
    <dbReference type="NCBI Taxonomy" id="1245923"/>
    <lineage>
        <taxon>Bacteria</taxon>
        <taxon>Bacillati</taxon>
        <taxon>Cyanobacteriota</taxon>
        <taxon>Cyanophyceae</taxon>
        <taxon>Nostocales</taxon>
        <taxon>Scytonemataceae</taxon>
        <taxon>Scytonema</taxon>
    </lineage>
</organism>
<reference evidence="1 2" key="1">
    <citation type="journal article" date="2015" name="Genome Announc.">
        <title>Draft Genome Sequence of the Terrestrial Cyanobacterium Scytonema millei VB511283, Isolated from Eastern India.</title>
        <authorList>
            <person name="Sen D."/>
            <person name="Chandrababunaidu M.M."/>
            <person name="Singh D."/>
            <person name="Sanghi N."/>
            <person name="Ghorai A."/>
            <person name="Mishra G.P."/>
            <person name="Madduluri M."/>
            <person name="Adhikary S.P."/>
            <person name="Tripathy S."/>
        </authorList>
    </citation>
    <scope>NUCLEOTIDE SEQUENCE [LARGE SCALE GENOMIC DNA]</scope>
    <source>
        <strain evidence="1 2">VB511283</strain>
    </source>
</reference>
<name>A0A9X5I551_9CYAN</name>
<proteinExistence type="predicted"/>
<dbReference type="EMBL" id="JTJC03000004">
    <property type="protein sequence ID" value="NHC36313.1"/>
    <property type="molecule type" value="Genomic_DNA"/>
</dbReference>
<protein>
    <submittedName>
        <fullName evidence="1">Uncharacterized protein</fullName>
    </submittedName>
</protein>
<sequence length="124" mass="14141">MVTQLNHYPAAIAQAAQRVNELDSQIMAVQQLISREEGNADRLSAFDVDLKNDTQRKARRFEVLLTHQEYQTAVNTLMRLTADKANAIAHLEYLRNQFSVAKLEARLEIAKQLTDFESRELVGL</sequence>
<dbReference type="OrthoDB" id="513386at2"/>
<comment type="caution">
    <text evidence="1">The sequence shown here is derived from an EMBL/GenBank/DDBJ whole genome shotgun (WGS) entry which is preliminary data.</text>
</comment>
<keyword evidence="2" id="KW-1185">Reference proteome</keyword>
<dbReference type="AlphaFoldDB" id="A0A9X5I551"/>
<dbReference type="RefSeq" id="WP_039717020.1">
    <property type="nucleotide sequence ID" value="NZ_JTJC03000004.1"/>
</dbReference>
<accession>A0A9X5I551</accession>
<evidence type="ECO:0000313" key="1">
    <source>
        <dbReference type="EMBL" id="NHC36313.1"/>
    </source>
</evidence>
<gene>
    <name evidence="1" type="ORF">QH73_0016950</name>
</gene>
<dbReference type="Proteomes" id="UP000031532">
    <property type="component" value="Unassembled WGS sequence"/>
</dbReference>